<organism evidence="2 3">
    <name type="scientific">Arachidicoccus ginsenosidivorans</name>
    <dbReference type="NCBI Taxonomy" id="496057"/>
    <lineage>
        <taxon>Bacteria</taxon>
        <taxon>Pseudomonadati</taxon>
        <taxon>Bacteroidota</taxon>
        <taxon>Chitinophagia</taxon>
        <taxon>Chitinophagales</taxon>
        <taxon>Chitinophagaceae</taxon>
        <taxon>Arachidicoccus</taxon>
    </lineage>
</organism>
<dbReference type="Proteomes" id="UP000321291">
    <property type="component" value="Chromosome"/>
</dbReference>
<reference evidence="2 3" key="1">
    <citation type="journal article" date="2017" name="Int. J. Syst. Evol. Microbiol.">
        <title>Arachidicoccus ginsenosidivorans sp. nov., with ginsenoside-converting activity isolated from ginseng cultivating soil.</title>
        <authorList>
            <person name="Siddiqi M.Z."/>
            <person name="Aslam Z."/>
            <person name="Im W.T."/>
        </authorList>
    </citation>
    <scope>NUCLEOTIDE SEQUENCE [LARGE SCALE GENOMIC DNA]</scope>
    <source>
        <strain evidence="2 3">Gsoil 809</strain>
    </source>
</reference>
<dbReference type="EMBL" id="CP042434">
    <property type="protein sequence ID" value="QEC73893.1"/>
    <property type="molecule type" value="Genomic_DNA"/>
</dbReference>
<dbReference type="AlphaFoldDB" id="A0A5B8VRJ7"/>
<evidence type="ECO:0008006" key="4">
    <source>
        <dbReference type="Google" id="ProtNLM"/>
    </source>
</evidence>
<evidence type="ECO:0000313" key="1">
    <source>
        <dbReference type="EMBL" id="QEC70569.1"/>
    </source>
</evidence>
<sequence length="124" mass="14356">MKAKSPSDPNEVLLGLTRMMVPRDLLEFFDVVEVKELPSEWQLLLEEKKELIPTALKDEFHVVLDGFCNPLHILSHGFSLKPVYLVLRRRRWKVAGTDTHFSNEYGITDKPAKITNEMAGFFKR</sequence>
<protein>
    <recommendedName>
        <fullName evidence="4">Transposase</fullName>
    </recommendedName>
</protein>
<dbReference type="OrthoDB" id="1119824at2"/>
<gene>
    <name evidence="1" type="ORF">FSB73_01450</name>
    <name evidence="2" type="ORF">FSB73_21740</name>
</gene>
<accession>A0A5B8VRJ7</accession>
<evidence type="ECO:0000313" key="3">
    <source>
        <dbReference type="Proteomes" id="UP000321291"/>
    </source>
</evidence>
<dbReference type="EMBL" id="CP042434">
    <property type="protein sequence ID" value="QEC70569.1"/>
    <property type="molecule type" value="Genomic_DNA"/>
</dbReference>
<evidence type="ECO:0000313" key="2">
    <source>
        <dbReference type="EMBL" id="QEC73893.1"/>
    </source>
</evidence>
<reference evidence="2" key="2">
    <citation type="submission" date="2019-08" db="EMBL/GenBank/DDBJ databases">
        <authorList>
            <person name="Im W.-T."/>
        </authorList>
    </citation>
    <scope>NUCLEOTIDE SEQUENCE</scope>
    <source>
        <strain evidence="2">Gsoil 809</strain>
    </source>
</reference>
<name>A0A5B8VRJ7_9BACT</name>
<dbReference type="KEGG" id="agi:FSB73_01450"/>
<dbReference type="KEGG" id="agi:FSB73_21740"/>
<dbReference type="RefSeq" id="WP_146779832.1">
    <property type="nucleotide sequence ID" value="NZ_CP042434.1"/>
</dbReference>
<keyword evidence="3" id="KW-1185">Reference proteome</keyword>
<proteinExistence type="predicted"/>